<dbReference type="Proteomes" id="UP000030643">
    <property type="component" value="Unassembled WGS sequence"/>
</dbReference>
<accession>A0A069CZE9</accession>
<dbReference type="eggNOG" id="ENOG502ZK2C">
    <property type="taxonomic scope" value="Bacteria"/>
</dbReference>
<sequence>MRHKITYFFLALLIVVLVVGTIKSFTSGNVGLRVPTLTQAQKSKSVSQPPISKNVHGTSYQPTKADLANTNFVASGDLTKPGQFTVDSNGLATELQARTDSNQLVTNGKVVYRILNVSIYENTARTDESLQNARLAYSKPMLKNKFKTLVIEYMLANSNDMTITTDGISTVAFSNQDVISTLNGLQNDTNLANTGVAEGLTVTTGASAILPANFPDKGQLTVQFASVKRAGTVDVLSKPAKGIQIKY</sequence>
<evidence type="ECO:0000313" key="1">
    <source>
        <dbReference type="EMBL" id="GAK30456.1"/>
    </source>
</evidence>
<organism evidence="1 2">
    <name type="scientific">Weissella oryzae (strain DSM 25784 / JCM 18191 / LMG 30913 / SG25)</name>
    <dbReference type="NCBI Taxonomy" id="1329250"/>
    <lineage>
        <taxon>Bacteria</taxon>
        <taxon>Bacillati</taxon>
        <taxon>Bacillota</taxon>
        <taxon>Bacilli</taxon>
        <taxon>Lactobacillales</taxon>
        <taxon>Lactobacillaceae</taxon>
        <taxon>Weissella</taxon>
    </lineage>
</organism>
<gene>
    <name evidence="1" type="ORF">WOSG25_030530</name>
</gene>
<keyword evidence="2" id="KW-1185">Reference proteome</keyword>
<dbReference type="EMBL" id="DF820486">
    <property type="protein sequence ID" value="GAK30456.1"/>
    <property type="molecule type" value="Genomic_DNA"/>
</dbReference>
<dbReference type="AlphaFoldDB" id="A0A069CZE9"/>
<dbReference type="STRING" id="1329250.WOSG25_030530"/>
<protein>
    <submittedName>
        <fullName evidence="1">Uncharacterized protein</fullName>
    </submittedName>
</protein>
<proteinExistence type="predicted"/>
<reference evidence="2" key="1">
    <citation type="journal article" date="2014" name="Genome Announc.">
        <title>Draft genome sequence of Weissella oryzae SG25T, isolated from fermented rice grains.</title>
        <authorList>
            <person name="Tanizawa Y."/>
            <person name="Fujisawa T."/>
            <person name="Mochizuki T."/>
            <person name="Kaminuma E."/>
            <person name="Suzuki Y."/>
            <person name="Nakamura Y."/>
            <person name="Tohno M."/>
        </authorList>
    </citation>
    <scope>NUCLEOTIDE SEQUENCE [LARGE SCALE GENOMIC DNA]</scope>
    <source>
        <strain evidence="2">DSM 25784 / JCM 18191 / LMG 30913 / SG25</strain>
    </source>
</reference>
<evidence type="ECO:0000313" key="2">
    <source>
        <dbReference type="Proteomes" id="UP000030643"/>
    </source>
</evidence>
<name>A0A069CZE9_WEIOS</name>